<dbReference type="InterPro" id="IPR012337">
    <property type="entry name" value="RNaseH-like_sf"/>
</dbReference>
<dbReference type="PANTHER" id="PTHR37984">
    <property type="entry name" value="PROTEIN CBG26694"/>
    <property type="match status" value="1"/>
</dbReference>
<dbReference type="Gene3D" id="3.30.420.10">
    <property type="entry name" value="Ribonuclease H-like superfamily/Ribonuclease H"/>
    <property type="match status" value="1"/>
</dbReference>
<protein>
    <submittedName>
        <fullName evidence="3">RE2 protein</fullName>
    </submittedName>
</protein>
<feature type="compositionally biased region" description="Low complexity" evidence="1">
    <location>
        <begin position="396"/>
        <end position="414"/>
    </location>
</feature>
<feature type="region of interest" description="Disordered" evidence="1">
    <location>
        <begin position="971"/>
        <end position="997"/>
    </location>
</feature>
<feature type="compositionally biased region" description="Acidic residues" evidence="1">
    <location>
        <begin position="1874"/>
        <end position="1883"/>
    </location>
</feature>
<feature type="region of interest" description="Disordered" evidence="1">
    <location>
        <begin position="273"/>
        <end position="300"/>
    </location>
</feature>
<organism evidence="3 4">
    <name type="scientific">Symbiodinium necroappetens</name>
    <dbReference type="NCBI Taxonomy" id="1628268"/>
    <lineage>
        <taxon>Eukaryota</taxon>
        <taxon>Sar</taxon>
        <taxon>Alveolata</taxon>
        <taxon>Dinophyceae</taxon>
        <taxon>Suessiales</taxon>
        <taxon>Symbiodiniaceae</taxon>
        <taxon>Symbiodinium</taxon>
    </lineage>
</organism>
<dbReference type="InterPro" id="IPR036397">
    <property type="entry name" value="RNaseH_sf"/>
</dbReference>
<dbReference type="EMBL" id="CAJNJA010007591">
    <property type="protein sequence ID" value="CAE7226615.1"/>
    <property type="molecule type" value="Genomic_DNA"/>
</dbReference>
<feature type="non-terminal residue" evidence="3">
    <location>
        <position position="1"/>
    </location>
</feature>
<dbReference type="Pfam" id="PF07727">
    <property type="entry name" value="RVT_2"/>
    <property type="match status" value="1"/>
</dbReference>
<feature type="non-terminal residue" evidence="3">
    <location>
        <position position="2285"/>
    </location>
</feature>
<dbReference type="PROSITE" id="PS50994">
    <property type="entry name" value="INTEGRASE"/>
    <property type="match status" value="1"/>
</dbReference>
<dbReference type="PANTHER" id="PTHR37984:SF5">
    <property type="entry name" value="PROTEIN NYNRIN-LIKE"/>
    <property type="match status" value="1"/>
</dbReference>
<dbReference type="SUPFAM" id="SSF53098">
    <property type="entry name" value="Ribonuclease H-like"/>
    <property type="match status" value="1"/>
</dbReference>
<sequence length="2285" mass="255428">DNAHGYGNNGGHREWQTWGSVSSGPGSADGAGNERDSKDLPAAGQWGHQVSGGEVWSSREGSLPGGWGPSSDAQGKSYNGQKLDATRGPSERMVVPSFSGNTGDSGDDIGTTARSYLRQVAAWRRMTRLGEEQQGLTLYQHLKDKAWIDAERLDMDQLASRNGVDYLVEWVRERYLDVQVTQVGRSLSGFFRSLRRKANQTVRDYMADFDRAHSRLLEVGCCLPDVAAAWVFVDRMGLEEQAELNLLASVGNQYSLKALQQAAIVHDRGLRKPWETQSRAPRKEWNNNKKPFSANMADAEDNDLFDIDEAPEDDADEDGPVPEEVAQDLYQAYMTHATAKQKYRESAKLRGSDPESLKSLAAEKLKAAKARSFCAGCKRRGHWHKDAICPLNKGAGATTTSTSATQSPSSAASPKDPVRANYPCHVVHVTWEIEPGKPQDFLAITDTACSRSVVGASWIDSYIAETRRQGTEPLFISCKEAFKFGASKVFMAAYGVILGFEIGGHKIALRVAVVNGEVPLLVSRGALGKMGMVLDVEDNTASFKKLGVRNMALSLTDSGHPAFVVKPAVLPKSDGTSSIWDVQEIQIFPREAAYMGVPEGLGFQGSVGDERDEDDLCSSIWMVSSRDVPGHNPDELDASLERDPRGSSGSFNSIFYPKKIGNATKNLLLDVTFNPETFASWWSTTNISNDFWVENEDMLVRVHVIPRRAFFSPLYWKTTNSYHKQSLLQSLGTVRTINAISCKTHREFAAIHGTWDSSADDSALPMLWVGRSDLLTAPVVTRAKVLSEFTKAELIAEATARNLWFSSSWTTVEIRSLIQEDRKNPSGNHPADSGMSKMTVDQLKERAMELGYHLPPYATKGTIMRILRDQNGMGPSSILGFGRFKGKMFSETPESYRTWALREVNSNDNPSEDLVMFANWWQGELHRWRETPLSRASPSSATGYLDPEENATIPYVEDASSTTSWDMVTKETLSTTRPKSKAAPAQAPRTPPRRRPFEKDGALVAHMEQDIPAEVNDEVRYLEEIAEAESGGHEEEEVYYECEPDKEDVLEYSYGMSDQDGDFEDYDEAIAEDDTDDIMHDLLGINANETMAVIGGDHVDDINSGGSGDVFQRETTGVGNASRGLRSSKEKECEQLAKAKLNNQDFLYDDLLEIVKNLPLTKAKKGKALRRSGGLRFEYFLGGMYTHGNFRGLSKRSRSLPWTTKYVNAFMKSKHQGAWTSFVIFYNSATEVHTDPHNLPNVPVATVSFGKFEGGELWIEDADFGPGTPGAVQRVDAAGTVRYGKTVSTKEQVYTFDGKIQILGSEMNSENYVFHFVAFLLSEDNYLEQIEIGGVTKTIEAADMQYYTAEPFAYEFDESQDVNTSMVQETVEAFDPAVIWVHGDKANIFLAEIAEILYEHVEKGRQLALEAPRDDPCWNSSTMKELLDRYEDRCVRRDTEPNVVRINDIFYHPTPTSTDPSHPILEQYMAQHLNQEERDEDAANSSRGAAAITFEKGKTIAPEVRSSLKRLHQNLGHPSNVDLARHLRLAGADPSVVEACKRLRCQVCERSQRGSSAKPAKLPNLLDFNQVVAVDAFYVYDTNKVKVELMIAIDVGTSFISAGPLLGHSTPTMEASFCAIWSNTFGAPGTLVLDLESGLQSGLGRYSEWHGTHLRPIAGQAHWQNGAVERAIRTWKEIWVRLVDEKTATFDEAGMVITAVNSAMNTLRRDSGFSPAQAVWGRDPKLPEDLRSGPQDEHVEHIISHDRQRAREHTLRISAKEAYFKCQNDARLRRSLLQRSRVAGPELEVGAHVFFYCKPKNNKNWEWHGPAVVIGKEGPNTWVSFTGRCHLVAPEHLRTASAEELGAAFALRATQEDLQRLLEQDFADENTFENEDMEVEQDPELQPGDADPPQDEGGTRRRVNPTQPPPVTKRHRVKGPPSDEAMSVDHEVFMMKLPKTPRGREKALEKEIPWRLIPESQHEAFRQAELKQWREHVDHQALLPLSVEESRAIAQDRPHRILGSRFAYKDKLWCQRKTNPEVGWKPKAHLVIHGHRDPDLMKGLATHAPTISRQGIHLLLQVLASNLKKGWRGFAGDVTAAFLCGEQLDRELFLRQPATGLGDLHPEQLLRIQKPIFGLVDSPSAWWAKFHRTVKELEIQYDQRRWRIVQNTLDHCIFMVQEVITNATKDDEVLGAPQAYLGVHVDDVLLVGDAELCEVVKARLSAEFPIREWEADCFEYVGSYIEIFPDKVKISQGSYVTTRLFQVEVDREKPDHCPADEVQRHDNLSLVGALSWLASQTRPDL</sequence>
<feature type="compositionally biased region" description="Polar residues" evidence="1">
    <location>
        <begin position="71"/>
        <end position="80"/>
    </location>
</feature>
<feature type="domain" description="Integrase catalytic" evidence="2">
    <location>
        <begin position="1559"/>
        <end position="1723"/>
    </location>
</feature>
<feature type="region of interest" description="Disordered" evidence="1">
    <location>
        <begin position="396"/>
        <end position="416"/>
    </location>
</feature>
<evidence type="ECO:0000259" key="2">
    <source>
        <dbReference type="PROSITE" id="PS50994"/>
    </source>
</evidence>
<accession>A0A812KGQ0</accession>
<evidence type="ECO:0000256" key="1">
    <source>
        <dbReference type="SAM" id="MobiDB-lite"/>
    </source>
</evidence>
<comment type="caution">
    <text evidence="3">The sequence shown here is derived from an EMBL/GenBank/DDBJ whole genome shotgun (WGS) entry which is preliminary data.</text>
</comment>
<feature type="region of interest" description="Disordered" evidence="1">
    <location>
        <begin position="1107"/>
        <end position="1126"/>
    </location>
</feature>
<dbReference type="OrthoDB" id="442538at2759"/>
<dbReference type="InterPro" id="IPR050951">
    <property type="entry name" value="Retrovirus_Pol_polyprotein"/>
</dbReference>
<keyword evidence="4" id="KW-1185">Reference proteome</keyword>
<evidence type="ECO:0000313" key="4">
    <source>
        <dbReference type="Proteomes" id="UP000601435"/>
    </source>
</evidence>
<dbReference type="Proteomes" id="UP000601435">
    <property type="component" value="Unassembled WGS sequence"/>
</dbReference>
<evidence type="ECO:0000313" key="3">
    <source>
        <dbReference type="EMBL" id="CAE7226615.1"/>
    </source>
</evidence>
<feature type="region of interest" description="Disordered" evidence="1">
    <location>
        <begin position="1"/>
        <end position="110"/>
    </location>
</feature>
<dbReference type="GO" id="GO:0003676">
    <property type="term" value="F:nucleic acid binding"/>
    <property type="evidence" value="ECO:0007669"/>
    <property type="project" value="InterPro"/>
</dbReference>
<dbReference type="GO" id="GO:0015074">
    <property type="term" value="P:DNA integration"/>
    <property type="evidence" value="ECO:0007669"/>
    <property type="project" value="InterPro"/>
</dbReference>
<reference evidence="3" key="1">
    <citation type="submission" date="2021-02" db="EMBL/GenBank/DDBJ databases">
        <authorList>
            <person name="Dougan E. K."/>
            <person name="Rhodes N."/>
            <person name="Thang M."/>
            <person name="Chan C."/>
        </authorList>
    </citation>
    <scope>NUCLEOTIDE SEQUENCE</scope>
</reference>
<gene>
    <name evidence="3" type="primary">RE2</name>
    <name evidence="3" type="ORF">SNEC2469_LOCUS3238</name>
</gene>
<name>A0A812KGQ0_9DINO</name>
<feature type="region of interest" description="Disordered" evidence="1">
    <location>
        <begin position="1874"/>
        <end position="1926"/>
    </location>
</feature>
<dbReference type="InterPro" id="IPR001584">
    <property type="entry name" value="Integrase_cat-core"/>
</dbReference>
<proteinExistence type="predicted"/>
<dbReference type="InterPro" id="IPR013103">
    <property type="entry name" value="RVT_2"/>
</dbReference>